<proteinExistence type="predicted"/>
<evidence type="ECO:0000313" key="2">
    <source>
        <dbReference type="Proteomes" id="UP000199433"/>
    </source>
</evidence>
<gene>
    <name evidence="1" type="ORF">SAMN04488098_102819</name>
</gene>
<accession>A0A1G9BLU6</accession>
<evidence type="ECO:0000313" key="1">
    <source>
        <dbReference type="EMBL" id="SDK40498.1"/>
    </source>
</evidence>
<keyword evidence="2" id="KW-1185">Reference proteome</keyword>
<dbReference type="EMBL" id="FNFK01000028">
    <property type="protein sequence ID" value="SDK40498.1"/>
    <property type="molecule type" value="Genomic_DNA"/>
</dbReference>
<sequence length="331" mass="39556">MYNYVIFNDSFKELDELFYSDIKDYSNVYIINRSNIFRSKYINMIFRIHLSHSLNSKIKLPFKSIWYKFLFNNRFTNDNELCFIFTAGWYHPGFYKYLKKKYKKSKFVFYFSDTVESKLRAIPELSVQYLKKQFDLVLSYNYEDVKKYELKYTSIYYSKMSDSILKTIPKFESVDVLFIGAARNRLDIIRKAYAKLINAGLSCYFFVVSDQTLEAYNDGIYYSSKAMPFKEYLGRTISSKCILEIVDTKTTGGTLRFWEAIMYDKKLITNYKYTKDSKFYNPKSIHYYSSIEDINPTFATNGHDVSHNYNNENSPIYFLELIDEYLSKQKR</sequence>
<dbReference type="OrthoDB" id="3251881at2"/>
<organism evidence="1 2">
    <name type="scientific">Alkalibacterium thalassium</name>
    <dbReference type="NCBI Taxonomy" id="426701"/>
    <lineage>
        <taxon>Bacteria</taxon>
        <taxon>Bacillati</taxon>
        <taxon>Bacillota</taxon>
        <taxon>Bacilli</taxon>
        <taxon>Lactobacillales</taxon>
        <taxon>Carnobacteriaceae</taxon>
        <taxon>Alkalibacterium</taxon>
    </lineage>
</organism>
<protein>
    <submittedName>
        <fullName evidence="1">Uncharacterized protein</fullName>
    </submittedName>
</protein>
<reference evidence="2" key="1">
    <citation type="submission" date="2016-10" db="EMBL/GenBank/DDBJ databases">
        <authorList>
            <person name="Varghese N."/>
            <person name="Submissions S."/>
        </authorList>
    </citation>
    <scope>NUCLEOTIDE SEQUENCE [LARGE SCALE GENOMIC DNA]</scope>
    <source>
        <strain evidence="2">DSM 19181</strain>
    </source>
</reference>
<dbReference type="STRING" id="426701.SAMN04488098_102819"/>
<dbReference type="AlphaFoldDB" id="A0A1G9BLU6"/>
<dbReference type="Proteomes" id="UP000199433">
    <property type="component" value="Unassembled WGS sequence"/>
</dbReference>
<name>A0A1G9BLU6_9LACT</name>